<evidence type="ECO:0000313" key="5">
    <source>
        <dbReference type="EMBL" id="WXB08025.1"/>
    </source>
</evidence>
<dbReference type="Proteomes" id="UP001374803">
    <property type="component" value="Chromosome"/>
</dbReference>
<evidence type="ECO:0000259" key="4">
    <source>
        <dbReference type="Pfam" id="PF16656"/>
    </source>
</evidence>
<gene>
    <name evidence="5" type="ORF">LVJ94_12380</name>
</gene>
<keyword evidence="1" id="KW-0732">Signal</keyword>
<dbReference type="SUPFAM" id="SSF49363">
    <property type="entry name" value="Purple acid phosphatase, N-terminal domain"/>
    <property type="match status" value="1"/>
</dbReference>
<dbReference type="InterPro" id="IPR039331">
    <property type="entry name" value="PAPs-like"/>
</dbReference>
<evidence type="ECO:0000313" key="6">
    <source>
        <dbReference type="Proteomes" id="UP001374803"/>
    </source>
</evidence>
<dbReference type="InterPro" id="IPR015914">
    <property type="entry name" value="PAPs_N"/>
</dbReference>
<dbReference type="InterPro" id="IPR029052">
    <property type="entry name" value="Metallo-depent_PP-like"/>
</dbReference>
<evidence type="ECO:0000256" key="2">
    <source>
        <dbReference type="SAM" id="MobiDB-lite"/>
    </source>
</evidence>
<dbReference type="Gene3D" id="3.60.21.10">
    <property type="match status" value="1"/>
</dbReference>
<evidence type="ECO:0000256" key="1">
    <source>
        <dbReference type="ARBA" id="ARBA00022729"/>
    </source>
</evidence>
<sequence>MWVSWWTDTGTESNVEFGIAEASLDRSATGSTQDLGAASYHLVKLDNLSPDTRYWYRVKTGTQVSRTYRFRTLPPPGDKQGHFRFLIIGDHQIIDQPRHTKMVAAARDKIVEKFGGYIEDAIRLNVNVGDQVDVGNVEHWRNLHFKQSALITPYIPTTTIVGNHETYYDTDLALYKQLFAYDALEYAGIAPPAADVEKYYALRAANLLFIMTDTEHTSTEQASYVERLVGHASADTGVDWSFTLGHRPYQAEQYVGDISTWMRNIVAPILTKTPKSVFVVGAHHHLYARGQLRNEPLYNLISGGTAWDQYWGQSNETDFDDVQKTIDFWPYQIVDVDQAKGDVFNETYAMGSPKLGYFPSTLIDSFHRRKQQAAPQKPAIQEAPTAPVTLPFTFHSSAYASPSQEPNNSTQFQVAPTAAFTSLEVDSYRDYEDLFGTTGESGTPKYWWVDKNKDVDIFSMSMGRRPARRRPRPGRTPPPRRGPPRSRSRRAISIG</sequence>
<dbReference type="InterPro" id="IPR008963">
    <property type="entry name" value="Purple_acid_Pase-like_N"/>
</dbReference>
<dbReference type="PANTHER" id="PTHR22953:SF153">
    <property type="entry name" value="PURPLE ACID PHOSPHATASE"/>
    <property type="match status" value="1"/>
</dbReference>
<accession>A0ABZ2LFS1</accession>
<evidence type="ECO:0000259" key="3">
    <source>
        <dbReference type="Pfam" id="PF00149"/>
    </source>
</evidence>
<dbReference type="Pfam" id="PF00149">
    <property type="entry name" value="Metallophos"/>
    <property type="match status" value="1"/>
</dbReference>
<dbReference type="RefSeq" id="WP_394837699.1">
    <property type="nucleotide sequence ID" value="NZ_CP089983.1"/>
</dbReference>
<dbReference type="InterPro" id="IPR004843">
    <property type="entry name" value="Calcineurin-like_PHP"/>
</dbReference>
<reference evidence="5" key="1">
    <citation type="submission" date="2021-12" db="EMBL/GenBank/DDBJ databases">
        <title>Discovery of the Pendulisporaceae a myxobacterial family with distinct sporulation behavior and unique specialized metabolism.</title>
        <authorList>
            <person name="Garcia R."/>
            <person name="Popoff A."/>
            <person name="Bader C.D."/>
            <person name="Loehr J."/>
            <person name="Walesch S."/>
            <person name="Walt C."/>
            <person name="Boldt J."/>
            <person name="Bunk B."/>
            <person name="Haeckl F.J.F.P.J."/>
            <person name="Gunesch A.P."/>
            <person name="Birkelbach J."/>
            <person name="Nuebel U."/>
            <person name="Pietschmann T."/>
            <person name="Bach T."/>
            <person name="Mueller R."/>
        </authorList>
    </citation>
    <scope>NUCLEOTIDE SEQUENCE</scope>
    <source>
        <strain evidence="5">MSr11367</strain>
    </source>
</reference>
<feature type="domain" description="Purple acid phosphatase N-terminal" evidence="4">
    <location>
        <begin position="1"/>
        <end position="72"/>
    </location>
</feature>
<dbReference type="Gene3D" id="2.60.40.380">
    <property type="entry name" value="Purple acid phosphatase-like, N-terminal"/>
    <property type="match status" value="1"/>
</dbReference>
<name>A0ABZ2LFS1_9BACT</name>
<proteinExistence type="predicted"/>
<dbReference type="Pfam" id="PF16656">
    <property type="entry name" value="Pur_ac_phosph_N"/>
    <property type="match status" value="1"/>
</dbReference>
<feature type="compositionally biased region" description="Basic residues" evidence="2">
    <location>
        <begin position="482"/>
        <end position="495"/>
    </location>
</feature>
<dbReference type="EMBL" id="CP089983">
    <property type="protein sequence ID" value="WXB08025.1"/>
    <property type="molecule type" value="Genomic_DNA"/>
</dbReference>
<keyword evidence="6" id="KW-1185">Reference proteome</keyword>
<feature type="domain" description="Calcineurin-like phosphoesterase" evidence="3">
    <location>
        <begin position="83"/>
        <end position="286"/>
    </location>
</feature>
<dbReference type="SUPFAM" id="SSF56300">
    <property type="entry name" value="Metallo-dependent phosphatases"/>
    <property type="match status" value="1"/>
</dbReference>
<dbReference type="PANTHER" id="PTHR22953">
    <property type="entry name" value="ACID PHOSPHATASE RELATED"/>
    <property type="match status" value="1"/>
</dbReference>
<protein>
    <submittedName>
        <fullName evidence="5">Fibronectin type III domain-containing protein</fullName>
    </submittedName>
</protein>
<organism evidence="5 6">
    <name type="scientific">Pendulispora rubella</name>
    <dbReference type="NCBI Taxonomy" id="2741070"/>
    <lineage>
        <taxon>Bacteria</taxon>
        <taxon>Pseudomonadati</taxon>
        <taxon>Myxococcota</taxon>
        <taxon>Myxococcia</taxon>
        <taxon>Myxococcales</taxon>
        <taxon>Sorangiineae</taxon>
        <taxon>Pendulisporaceae</taxon>
        <taxon>Pendulispora</taxon>
    </lineage>
</organism>
<feature type="region of interest" description="Disordered" evidence="2">
    <location>
        <begin position="459"/>
        <end position="495"/>
    </location>
</feature>